<keyword evidence="2" id="KW-1133">Transmembrane helix</keyword>
<proteinExistence type="predicted"/>
<evidence type="ECO:0000256" key="1">
    <source>
        <dbReference type="SAM" id="MobiDB-lite"/>
    </source>
</evidence>
<sequence length="171" mass="19029">MKTNEQKAFDFAADTIKQLITLSTAIIALTITFSNDIVGANISNSSSIYWAWGLFLASVIFGIWTLMALTGTLQPMKKKKKANQENEEQKEQNGEPENEEESININGFNVKLPAGLQILTFIVALIFTVIFGVSSIVSQKDKLDPKDCIEIIKRSEYELVKPVSIDTLKVK</sequence>
<organism evidence="3 4">
    <name type="scientific">Abyssalbus ytuae</name>
    <dbReference type="NCBI Taxonomy" id="2926907"/>
    <lineage>
        <taxon>Bacteria</taxon>
        <taxon>Pseudomonadati</taxon>
        <taxon>Bacteroidota</taxon>
        <taxon>Flavobacteriia</taxon>
        <taxon>Flavobacteriales</taxon>
        <taxon>Flavobacteriaceae</taxon>
        <taxon>Abyssalbus</taxon>
    </lineage>
</organism>
<feature type="transmembrane region" description="Helical" evidence="2">
    <location>
        <begin position="20"/>
        <end position="42"/>
    </location>
</feature>
<name>A0A9E7CTQ6_9FLAO</name>
<dbReference type="Proteomes" id="UP000831290">
    <property type="component" value="Chromosome"/>
</dbReference>
<dbReference type="RefSeq" id="WP_255844717.1">
    <property type="nucleotide sequence ID" value="NZ_CP094358.1"/>
</dbReference>
<dbReference type="EMBL" id="CP094358">
    <property type="protein sequence ID" value="UOB18476.1"/>
    <property type="molecule type" value="Genomic_DNA"/>
</dbReference>
<keyword evidence="2" id="KW-0472">Membrane</keyword>
<feature type="transmembrane region" description="Helical" evidence="2">
    <location>
        <begin position="118"/>
        <end position="137"/>
    </location>
</feature>
<evidence type="ECO:0000256" key="2">
    <source>
        <dbReference type="SAM" id="Phobius"/>
    </source>
</evidence>
<evidence type="ECO:0000313" key="3">
    <source>
        <dbReference type="EMBL" id="UOB18476.1"/>
    </source>
</evidence>
<gene>
    <name evidence="3" type="ORF">MQE35_04090</name>
</gene>
<keyword evidence="4" id="KW-1185">Reference proteome</keyword>
<feature type="region of interest" description="Disordered" evidence="1">
    <location>
        <begin position="80"/>
        <end position="100"/>
    </location>
</feature>
<feature type="compositionally biased region" description="Basic and acidic residues" evidence="1">
    <location>
        <begin position="82"/>
        <end position="93"/>
    </location>
</feature>
<protein>
    <submittedName>
        <fullName evidence="3">Uncharacterized protein</fullName>
    </submittedName>
</protein>
<accession>A0A9E7CTQ6</accession>
<dbReference type="AlphaFoldDB" id="A0A9E7CTQ6"/>
<evidence type="ECO:0000313" key="4">
    <source>
        <dbReference type="Proteomes" id="UP000831290"/>
    </source>
</evidence>
<reference evidence="3" key="1">
    <citation type="submission" date="2022-03" db="EMBL/GenBank/DDBJ databases">
        <title>Description of Abyssus ytuae gen. nov., sp. nov., a novel member of the family Flavobacteriaceae isolated from the sediment of Mariana Trench.</title>
        <authorList>
            <person name="Zhang J."/>
            <person name="Xu X."/>
        </authorList>
    </citation>
    <scope>NUCLEOTIDE SEQUENCE</scope>
    <source>
        <strain evidence="3">MT3330</strain>
    </source>
</reference>
<keyword evidence="2" id="KW-0812">Transmembrane</keyword>
<feature type="transmembrane region" description="Helical" evidence="2">
    <location>
        <begin position="48"/>
        <end position="71"/>
    </location>
</feature>
<dbReference type="KEGG" id="fbm:MQE35_04090"/>